<dbReference type="EMBL" id="JACLAW010000005">
    <property type="protein sequence ID" value="MBC2665516.1"/>
    <property type="molecule type" value="Genomic_DNA"/>
</dbReference>
<sequence length="167" mass="17602">MVPKHALRWTVIAGVALSTCSILARAQGLDVASPPPAGLKITTRDYDVAALARPHGLPDNIYRGRVIFMQRCAYCHDGVGQPSYNTKGPFLDPELITPLGDAGIRMFVVQGTDNMPGYQYALTPAQIDDVIAYVKTIPASAKPTEDQLAGRLPGAKGGGRAAEGGGD</sequence>
<proteinExistence type="predicted"/>
<dbReference type="GO" id="GO:0046872">
    <property type="term" value="F:metal ion binding"/>
    <property type="evidence" value="ECO:0007669"/>
    <property type="project" value="UniProtKB-KW"/>
</dbReference>
<evidence type="ECO:0000256" key="5">
    <source>
        <dbReference type="SAM" id="MobiDB-lite"/>
    </source>
</evidence>
<evidence type="ECO:0000313" key="8">
    <source>
        <dbReference type="EMBL" id="MBC2665516.1"/>
    </source>
</evidence>
<keyword evidence="6" id="KW-0732">Signal</keyword>
<evidence type="ECO:0000259" key="7">
    <source>
        <dbReference type="PROSITE" id="PS51007"/>
    </source>
</evidence>
<evidence type="ECO:0000256" key="6">
    <source>
        <dbReference type="SAM" id="SignalP"/>
    </source>
</evidence>
<dbReference type="SUPFAM" id="SSF46626">
    <property type="entry name" value="Cytochrome c"/>
    <property type="match status" value="1"/>
</dbReference>
<dbReference type="GO" id="GO:0009055">
    <property type="term" value="F:electron transfer activity"/>
    <property type="evidence" value="ECO:0007669"/>
    <property type="project" value="InterPro"/>
</dbReference>
<name>A0A7X1KLE4_9SPHN</name>
<comment type="caution">
    <text evidence="8">The sequence shown here is derived from an EMBL/GenBank/DDBJ whole genome shotgun (WGS) entry which is preliminary data.</text>
</comment>
<feature type="chain" id="PRO_5030569644" evidence="6">
    <location>
        <begin position="27"/>
        <end position="167"/>
    </location>
</feature>
<dbReference type="PROSITE" id="PS51007">
    <property type="entry name" value="CYTC"/>
    <property type="match status" value="1"/>
</dbReference>
<dbReference type="RefSeq" id="WP_185663770.1">
    <property type="nucleotide sequence ID" value="NZ_JACLAW010000005.1"/>
</dbReference>
<dbReference type="Gene3D" id="1.10.760.10">
    <property type="entry name" value="Cytochrome c-like domain"/>
    <property type="match status" value="1"/>
</dbReference>
<dbReference type="AlphaFoldDB" id="A0A7X1KLE4"/>
<keyword evidence="2 4" id="KW-0479">Metal-binding</keyword>
<accession>A0A7X1KLE4</accession>
<protein>
    <submittedName>
        <fullName evidence="8">Cytochrome c</fullName>
    </submittedName>
</protein>
<dbReference type="Proteomes" id="UP000566813">
    <property type="component" value="Unassembled WGS sequence"/>
</dbReference>
<reference evidence="8 9" key="1">
    <citation type="submission" date="2020-08" db="EMBL/GenBank/DDBJ databases">
        <title>The genome sequence of type strain Novosphingobium flavum NBRC 111647.</title>
        <authorList>
            <person name="Liu Y."/>
        </authorList>
    </citation>
    <scope>NUCLEOTIDE SEQUENCE [LARGE SCALE GENOMIC DNA]</scope>
    <source>
        <strain evidence="8 9">NBRC 111647</strain>
    </source>
</reference>
<keyword evidence="3 4" id="KW-0408">Iron</keyword>
<feature type="compositionally biased region" description="Gly residues" evidence="5">
    <location>
        <begin position="155"/>
        <end position="167"/>
    </location>
</feature>
<evidence type="ECO:0000256" key="2">
    <source>
        <dbReference type="ARBA" id="ARBA00022723"/>
    </source>
</evidence>
<dbReference type="InterPro" id="IPR036909">
    <property type="entry name" value="Cyt_c-like_dom_sf"/>
</dbReference>
<dbReference type="Pfam" id="PF13442">
    <property type="entry name" value="Cytochrome_CBB3"/>
    <property type="match status" value="1"/>
</dbReference>
<evidence type="ECO:0000256" key="4">
    <source>
        <dbReference type="PROSITE-ProRule" id="PRU00433"/>
    </source>
</evidence>
<evidence type="ECO:0000313" key="9">
    <source>
        <dbReference type="Proteomes" id="UP000566813"/>
    </source>
</evidence>
<feature type="region of interest" description="Disordered" evidence="5">
    <location>
        <begin position="144"/>
        <end position="167"/>
    </location>
</feature>
<evidence type="ECO:0000256" key="1">
    <source>
        <dbReference type="ARBA" id="ARBA00022617"/>
    </source>
</evidence>
<organism evidence="8 9">
    <name type="scientific">Novosphingobium flavum</name>
    <dbReference type="NCBI Taxonomy" id="1778672"/>
    <lineage>
        <taxon>Bacteria</taxon>
        <taxon>Pseudomonadati</taxon>
        <taxon>Pseudomonadota</taxon>
        <taxon>Alphaproteobacteria</taxon>
        <taxon>Sphingomonadales</taxon>
        <taxon>Sphingomonadaceae</taxon>
        <taxon>Novosphingobium</taxon>
    </lineage>
</organism>
<feature type="domain" description="Cytochrome c" evidence="7">
    <location>
        <begin position="59"/>
        <end position="138"/>
    </location>
</feature>
<evidence type="ECO:0000256" key="3">
    <source>
        <dbReference type="ARBA" id="ARBA00023004"/>
    </source>
</evidence>
<dbReference type="InterPro" id="IPR009056">
    <property type="entry name" value="Cyt_c-like_dom"/>
</dbReference>
<dbReference type="GO" id="GO:0020037">
    <property type="term" value="F:heme binding"/>
    <property type="evidence" value="ECO:0007669"/>
    <property type="project" value="InterPro"/>
</dbReference>
<gene>
    <name evidence="8" type="ORF">H7F51_08275</name>
</gene>
<keyword evidence="1 4" id="KW-0349">Heme</keyword>
<feature type="signal peptide" evidence="6">
    <location>
        <begin position="1"/>
        <end position="26"/>
    </location>
</feature>
<keyword evidence="9" id="KW-1185">Reference proteome</keyword>